<dbReference type="HOGENOM" id="CLU_2640647_0_0_1"/>
<protein>
    <submittedName>
        <fullName evidence="2">Uncharacterized protein</fullName>
    </submittedName>
</protein>
<dbReference type="InParanoid" id="E9H9U0"/>
<proteinExistence type="predicted"/>
<evidence type="ECO:0000313" key="3">
    <source>
        <dbReference type="Proteomes" id="UP000000305"/>
    </source>
</evidence>
<organism evidence="2 3">
    <name type="scientific">Daphnia pulex</name>
    <name type="common">Water flea</name>
    <dbReference type="NCBI Taxonomy" id="6669"/>
    <lineage>
        <taxon>Eukaryota</taxon>
        <taxon>Metazoa</taxon>
        <taxon>Ecdysozoa</taxon>
        <taxon>Arthropoda</taxon>
        <taxon>Crustacea</taxon>
        <taxon>Branchiopoda</taxon>
        <taxon>Diplostraca</taxon>
        <taxon>Cladocera</taxon>
        <taxon>Anomopoda</taxon>
        <taxon>Daphniidae</taxon>
        <taxon>Daphnia</taxon>
    </lineage>
</organism>
<gene>
    <name evidence="2" type="ORF">DAPPUDRAFT_308812</name>
</gene>
<dbReference type="Proteomes" id="UP000000305">
    <property type="component" value="Unassembled WGS sequence"/>
</dbReference>
<name>E9H9U0_DAPPU</name>
<dbReference type="OrthoDB" id="6354310at2759"/>
<evidence type="ECO:0000313" key="2">
    <source>
        <dbReference type="EMBL" id="EFX71459.1"/>
    </source>
</evidence>
<keyword evidence="3" id="KW-1185">Reference proteome</keyword>
<sequence>MKMKLTVSCVLVAFMSVMLVSVQANSIAVRSIEGRAEVVTAATTTTTRDWGQVCVDLCKTGDGGVLCNCELVPVRRR</sequence>
<dbReference type="KEGG" id="dpx:DAPPUDRAFT_308812"/>
<feature type="signal peptide" evidence="1">
    <location>
        <begin position="1"/>
        <end position="24"/>
    </location>
</feature>
<dbReference type="EMBL" id="GL732609">
    <property type="protein sequence ID" value="EFX71459.1"/>
    <property type="molecule type" value="Genomic_DNA"/>
</dbReference>
<evidence type="ECO:0000256" key="1">
    <source>
        <dbReference type="SAM" id="SignalP"/>
    </source>
</evidence>
<reference evidence="2 3" key="1">
    <citation type="journal article" date="2011" name="Science">
        <title>The ecoresponsive genome of Daphnia pulex.</title>
        <authorList>
            <person name="Colbourne J.K."/>
            <person name="Pfrender M.E."/>
            <person name="Gilbert D."/>
            <person name="Thomas W.K."/>
            <person name="Tucker A."/>
            <person name="Oakley T.H."/>
            <person name="Tokishita S."/>
            <person name="Aerts A."/>
            <person name="Arnold G.J."/>
            <person name="Basu M.K."/>
            <person name="Bauer D.J."/>
            <person name="Caceres C.E."/>
            <person name="Carmel L."/>
            <person name="Casola C."/>
            <person name="Choi J.H."/>
            <person name="Detter J.C."/>
            <person name="Dong Q."/>
            <person name="Dusheyko S."/>
            <person name="Eads B.D."/>
            <person name="Frohlich T."/>
            <person name="Geiler-Samerotte K.A."/>
            <person name="Gerlach D."/>
            <person name="Hatcher P."/>
            <person name="Jogdeo S."/>
            <person name="Krijgsveld J."/>
            <person name="Kriventseva E.V."/>
            <person name="Kultz D."/>
            <person name="Laforsch C."/>
            <person name="Lindquist E."/>
            <person name="Lopez J."/>
            <person name="Manak J.R."/>
            <person name="Muller J."/>
            <person name="Pangilinan J."/>
            <person name="Patwardhan R.P."/>
            <person name="Pitluck S."/>
            <person name="Pritham E.J."/>
            <person name="Rechtsteiner A."/>
            <person name="Rho M."/>
            <person name="Rogozin I.B."/>
            <person name="Sakarya O."/>
            <person name="Salamov A."/>
            <person name="Schaack S."/>
            <person name="Shapiro H."/>
            <person name="Shiga Y."/>
            <person name="Skalitzky C."/>
            <person name="Smith Z."/>
            <person name="Souvorov A."/>
            <person name="Sung W."/>
            <person name="Tang Z."/>
            <person name="Tsuchiya D."/>
            <person name="Tu H."/>
            <person name="Vos H."/>
            <person name="Wang M."/>
            <person name="Wolf Y.I."/>
            <person name="Yamagata H."/>
            <person name="Yamada T."/>
            <person name="Ye Y."/>
            <person name="Shaw J.R."/>
            <person name="Andrews J."/>
            <person name="Crease T.J."/>
            <person name="Tang H."/>
            <person name="Lucas S.M."/>
            <person name="Robertson H.M."/>
            <person name="Bork P."/>
            <person name="Koonin E.V."/>
            <person name="Zdobnov E.M."/>
            <person name="Grigoriev I.V."/>
            <person name="Lynch M."/>
            <person name="Boore J.L."/>
        </authorList>
    </citation>
    <scope>NUCLEOTIDE SEQUENCE [LARGE SCALE GENOMIC DNA]</scope>
</reference>
<accession>E9H9U0</accession>
<keyword evidence="1" id="KW-0732">Signal</keyword>
<feature type="chain" id="PRO_5003240969" evidence="1">
    <location>
        <begin position="25"/>
        <end position="77"/>
    </location>
</feature>
<dbReference type="AlphaFoldDB" id="E9H9U0"/>